<proteinExistence type="predicted"/>
<name>A0A1H8X5S5_9FIRM</name>
<reference evidence="1 2" key="1">
    <citation type="submission" date="2016-10" db="EMBL/GenBank/DDBJ databases">
        <authorList>
            <person name="de Groot N.N."/>
        </authorList>
    </citation>
    <scope>NUCLEOTIDE SEQUENCE [LARGE SCALE GENOMIC DNA]</scope>
    <source>
        <strain evidence="1 2">DSM 13305</strain>
    </source>
</reference>
<gene>
    <name evidence="1" type="ORF">SAMN04490178_12046</name>
</gene>
<dbReference type="EMBL" id="FODY01000020">
    <property type="protein sequence ID" value="SEP35063.1"/>
    <property type="molecule type" value="Genomic_DNA"/>
</dbReference>
<organism evidence="1 2">
    <name type="scientific">Propionispora vibrioides</name>
    <dbReference type="NCBI Taxonomy" id="112903"/>
    <lineage>
        <taxon>Bacteria</taxon>
        <taxon>Bacillati</taxon>
        <taxon>Bacillota</taxon>
        <taxon>Negativicutes</taxon>
        <taxon>Selenomonadales</taxon>
        <taxon>Sporomusaceae</taxon>
        <taxon>Propionispora</taxon>
    </lineage>
</organism>
<accession>A0A1H8X5S5</accession>
<dbReference type="RefSeq" id="WP_091749211.1">
    <property type="nucleotide sequence ID" value="NZ_FODY01000020.1"/>
</dbReference>
<dbReference type="STRING" id="112903.SAMN04490178_12046"/>
<sequence length="472" mass="49102">MSSKVAVTAYNYPAPDYVGVGDVSTAQYAGGTSGTVIATQTGVVTQYTDGGSTVSLPGDTKVFHFKNSSGVDQALVTATQWTSGTPVCKYLIFDATVPATIPTGYNWGTPVYGPTTWAIGSTALANLYKIQTTTISGTFYIYGIDYDAASAFRLAASGSTYTLDTTNYYTFDRPSAASEGHGVDLQIVGSNVFTLWISGTNLSSGAPSASYLDSTVVKTNLTFGGATYAGPHGSTTPSGTKPAKNAFSIQPYSGVLLLTAIGGPQQAGTWNPDSRIQQIDQSTLAVSDLLLAAASSSDPAEDQFDFRALSFNASGTEVFILTGIYNSSFSTMNWRLYWLTMNSLLNAGGALLSDLVAASAPDPTATVITSGSSAGYLWALLYSESTQKTWFSRGNDLAIYNTGGMVGSAAAIGSLTTLGSGSYLNSITIYGGEEAPTAKTLKGYVAPAFASNTAAALIERKRLLEQIAAAKD</sequence>
<dbReference type="AlphaFoldDB" id="A0A1H8X5S5"/>
<keyword evidence="2" id="KW-1185">Reference proteome</keyword>
<dbReference type="Proteomes" id="UP000198847">
    <property type="component" value="Unassembled WGS sequence"/>
</dbReference>
<dbReference type="OrthoDB" id="1681647at2"/>
<evidence type="ECO:0000313" key="2">
    <source>
        <dbReference type="Proteomes" id="UP000198847"/>
    </source>
</evidence>
<protein>
    <submittedName>
        <fullName evidence="1">Uncharacterized protein</fullName>
    </submittedName>
</protein>
<evidence type="ECO:0000313" key="1">
    <source>
        <dbReference type="EMBL" id="SEP35063.1"/>
    </source>
</evidence>